<dbReference type="Pfam" id="PF01261">
    <property type="entry name" value="AP_endonuc_2"/>
    <property type="match status" value="1"/>
</dbReference>
<dbReference type="InterPro" id="IPR036237">
    <property type="entry name" value="Xyl_isomerase-like_sf"/>
</dbReference>
<keyword evidence="1" id="KW-0812">Transmembrane</keyword>
<feature type="transmembrane region" description="Helical" evidence="1">
    <location>
        <begin position="35"/>
        <end position="54"/>
    </location>
</feature>
<evidence type="ECO:0000313" key="3">
    <source>
        <dbReference type="EMBL" id="TBO40582.1"/>
    </source>
</evidence>
<keyword evidence="1" id="KW-1133">Transmembrane helix</keyword>
<dbReference type="InterPro" id="IPR013022">
    <property type="entry name" value="Xyl_isomerase-like_TIM-brl"/>
</dbReference>
<keyword evidence="4" id="KW-1185">Reference proteome</keyword>
<accession>A0A4V2JGI5</accession>
<name>A0A4V2JGI5_9SPHI</name>
<dbReference type="EMBL" id="SIXF01000021">
    <property type="protein sequence ID" value="TBO40582.1"/>
    <property type="molecule type" value="Genomic_DNA"/>
</dbReference>
<dbReference type="InterPro" id="IPR050312">
    <property type="entry name" value="IolE/XylAMocC-like"/>
</dbReference>
<dbReference type="OrthoDB" id="1121759at2"/>
<dbReference type="SUPFAM" id="SSF51658">
    <property type="entry name" value="Xylose isomerase-like"/>
    <property type="match status" value="1"/>
</dbReference>
<organism evidence="3 4">
    <name type="scientific">Pedobacter kyonggii</name>
    <dbReference type="NCBI Taxonomy" id="1926871"/>
    <lineage>
        <taxon>Bacteria</taxon>
        <taxon>Pseudomonadati</taxon>
        <taxon>Bacteroidota</taxon>
        <taxon>Sphingobacteriia</taxon>
        <taxon>Sphingobacteriales</taxon>
        <taxon>Sphingobacteriaceae</taxon>
        <taxon>Pedobacter</taxon>
    </lineage>
</organism>
<dbReference type="PANTHER" id="PTHR12110:SF41">
    <property type="entry name" value="INOSOSE DEHYDRATASE"/>
    <property type="match status" value="1"/>
</dbReference>
<keyword evidence="3" id="KW-0413">Isomerase</keyword>
<protein>
    <submittedName>
        <fullName evidence="3">Sugar phosphate isomerase/epimerase</fullName>
    </submittedName>
</protein>
<feature type="domain" description="Xylose isomerase-like TIM barrel" evidence="2">
    <location>
        <begin position="176"/>
        <end position="312"/>
    </location>
</feature>
<dbReference type="Proteomes" id="UP000291819">
    <property type="component" value="Unassembled WGS sequence"/>
</dbReference>
<sequence length="317" mass="35903">MQRLIIKIDRLYPLQPIINNSIYNMNFHKHQLSRLVYAMGLLLITVAAGCRVIGVTRTSTRGYQEERLGWKLGTQAFTFNRFSFMEAAAKTDSCKLSYIEAFPGQEIGGGIPGKMDYRMEPAKRVLILGQLKKYHVKMAAFGVIGADNKADWIKIFEFGKAMGLETITAEPEEKDMQLLSDLCEQYKINVAIHNHAKPSRYWNPDIILNAIKGKSKRLGLCADLGHWVHSGLDPFDCIKKAEGHVLHLHMKDMNGKDENAHDVHWGTGATNVDAIVKELKRQKFKGIISAEYEYNWDNNTADVAKSVAYFRESVQKP</sequence>
<dbReference type="Gene3D" id="3.20.20.150">
    <property type="entry name" value="Divalent-metal-dependent TIM barrel enzymes"/>
    <property type="match status" value="1"/>
</dbReference>
<gene>
    <name evidence="3" type="ORF">EYS08_18190</name>
</gene>
<reference evidence="3 4" key="1">
    <citation type="submission" date="2019-02" db="EMBL/GenBank/DDBJ databases">
        <title>Pedobacter kyonggii whole genome sequence analysis.</title>
        <authorList>
            <person name="Dahal R.H."/>
        </authorList>
    </citation>
    <scope>NUCLEOTIDE SEQUENCE [LARGE SCALE GENOMIC DNA]</scope>
    <source>
        <strain evidence="3 4">K-4-11-1</strain>
    </source>
</reference>
<evidence type="ECO:0000313" key="4">
    <source>
        <dbReference type="Proteomes" id="UP000291819"/>
    </source>
</evidence>
<evidence type="ECO:0000256" key="1">
    <source>
        <dbReference type="SAM" id="Phobius"/>
    </source>
</evidence>
<comment type="caution">
    <text evidence="3">The sequence shown here is derived from an EMBL/GenBank/DDBJ whole genome shotgun (WGS) entry which is preliminary data.</text>
</comment>
<dbReference type="GO" id="GO:0016853">
    <property type="term" value="F:isomerase activity"/>
    <property type="evidence" value="ECO:0007669"/>
    <property type="project" value="UniProtKB-KW"/>
</dbReference>
<dbReference type="PANTHER" id="PTHR12110">
    <property type="entry name" value="HYDROXYPYRUVATE ISOMERASE"/>
    <property type="match status" value="1"/>
</dbReference>
<keyword evidence="1" id="KW-0472">Membrane</keyword>
<evidence type="ECO:0000259" key="2">
    <source>
        <dbReference type="Pfam" id="PF01261"/>
    </source>
</evidence>
<proteinExistence type="predicted"/>
<dbReference type="AlphaFoldDB" id="A0A4V2JGI5"/>